<comment type="caution">
    <text evidence="1">The sequence shown here is derived from an EMBL/GenBank/DDBJ whole genome shotgun (WGS) entry which is preliminary data.</text>
</comment>
<accession>A0ABD6RNK1</accession>
<organism evidence="1 2">
    <name type="scientific">Clostridium sporogenes</name>
    <dbReference type="NCBI Taxonomy" id="1509"/>
    <lineage>
        <taxon>Bacteria</taxon>
        <taxon>Bacillati</taxon>
        <taxon>Bacillota</taxon>
        <taxon>Clostridia</taxon>
        <taxon>Eubacteriales</taxon>
        <taxon>Clostridiaceae</taxon>
        <taxon>Clostridium</taxon>
    </lineage>
</organism>
<evidence type="ECO:0000313" key="2">
    <source>
        <dbReference type="Proteomes" id="UP000193911"/>
    </source>
</evidence>
<evidence type="ECO:0000313" key="1">
    <source>
        <dbReference type="EMBL" id="OSB16702.1"/>
    </source>
</evidence>
<name>A0ABD6RNK1_CLOSG</name>
<sequence>MRLNPDCIRDILLTVEESTDFNSTMCYPDDYELLSKYSNNEVLYHIKQCELSELVTKVSWFIDSACAIHDLSPEGHKFLADIRSDTTWNKTKEISKKVGSSSISALKEIATGVITELIKSQF</sequence>
<protein>
    <recommendedName>
        <fullName evidence="3">DUF2513 domain-containing protein</fullName>
    </recommendedName>
</protein>
<dbReference type="EMBL" id="MWJJ01000002">
    <property type="protein sequence ID" value="OSB16702.1"/>
    <property type="molecule type" value="Genomic_DNA"/>
</dbReference>
<gene>
    <name evidence="1" type="ORF">B2H94_10955</name>
</gene>
<reference evidence="1 2" key="1">
    <citation type="submission" date="2017-02" db="EMBL/GenBank/DDBJ databases">
        <title>Differentiating clades of botulinum-neurotoxin-producing Clostridia with a simple, multiplex PCR assay.</title>
        <authorList>
            <person name="Williamson C.H.D."/>
            <person name="Vazquez A."/>
            <person name="Hill K."/>
            <person name="Smith T.J."/>
            <person name="Nottingham R."/>
            <person name="Stone N.E."/>
            <person name="Sobek C.J."/>
            <person name="Cocking J.H."/>
            <person name="Fernandez R.A."/>
            <person name="Caballero P.A."/>
            <person name="Leiser O.P."/>
            <person name="Keim P."/>
            <person name="Sahl J.W."/>
        </authorList>
    </citation>
    <scope>NUCLEOTIDE SEQUENCE [LARGE SCALE GENOMIC DNA]</scope>
    <source>
        <strain evidence="1 2">CLS_DGF_0088_06</strain>
    </source>
</reference>
<dbReference type="InterPro" id="IPR019650">
    <property type="entry name" value="DUF2513"/>
</dbReference>
<dbReference type="Pfam" id="PF10711">
    <property type="entry name" value="DUF2513"/>
    <property type="match status" value="1"/>
</dbReference>
<dbReference type="RefSeq" id="WP_085333611.1">
    <property type="nucleotide sequence ID" value="NZ_MWJJ01000002.1"/>
</dbReference>
<evidence type="ECO:0008006" key="3">
    <source>
        <dbReference type="Google" id="ProtNLM"/>
    </source>
</evidence>
<dbReference type="AlphaFoldDB" id="A0ABD6RNK1"/>
<proteinExistence type="predicted"/>
<dbReference type="Proteomes" id="UP000193911">
    <property type="component" value="Unassembled WGS sequence"/>
</dbReference>